<reference evidence="3" key="1">
    <citation type="submission" date="2020-04" db="EMBL/GenBank/DDBJ databases">
        <authorList>
            <person name="Kittiwongwattana C."/>
        </authorList>
    </citation>
    <scope>NUCLEOTIDE SEQUENCE [LARGE SCALE GENOMIC DNA]</scope>
    <source>
        <strain evidence="3">1310</strain>
    </source>
</reference>
<evidence type="ECO:0000259" key="1">
    <source>
        <dbReference type="SMART" id="SM00245"/>
    </source>
</evidence>
<dbReference type="GO" id="GO:0007165">
    <property type="term" value="P:signal transduction"/>
    <property type="evidence" value="ECO:0007669"/>
    <property type="project" value="TreeGrafter"/>
</dbReference>
<evidence type="ECO:0000313" key="3">
    <source>
        <dbReference type="Proteomes" id="UP000502421"/>
    </source>
</evidence>
<dbReference type="Pfam" id="PF03572">
    <property type="entry name" value="Peptidase_S41"/>
    <property type="match status" value="1"/>
</dbReference>
<dbReference type="InterPro" id="IPR005151">
    <property type="entry name" value="Tail-specific_protease"/>
</dbReference>
<dbReference type="InterPro" id="IPR036034">
    <property type="entry name" value="PDZ_sf"/>
</dbReference>
<dbReference type="Gene3D" id="3.90.226.10">
    <property type="entry name" value="2-enoyl-CoA Hydratase, Chain A, domain 1"/>
    <property type="match status" value="1"/>
</dbReference>
<organism evidence="2 3">
    <name type="scientific">Chitinophaga oryzae</name>
    <dbReference type="NCBI Taxonomy" id="2725414"/>
    <lineage>
        <taxon>Bacteria</taxon>
        <taxon>Pseudomonadati</taxon>
        <taxon>Bacteroidota</taxon>
        <taxon>Chitinophagia</taxon>
        <taxon>Chitinophagales</taxon>
        <taxon>Chitinophagaceae</taxon>
        <taxon>Chitinophaga</taxon>
    </lineage>
</organism>
<protein>
    <recommendedName>
        <fullName evidence="1">Tail specific protease domain-containing protein</fullName>
    </recommendedName>
</protein>
<dbReference type="PANTHER" id="PTHR32060">
    <property type="entry name" value="TAIL-SPECIFIC PROTEASE"/>
    <property type="match status" value="1"/>
</dbReference>
<dbReference type="SUPFAM" id="SSF52096">
    <property type="entry name" value="ClpP/crotonase"/>
    <property type="match status" value="1"/>
</dbReference>
<dbReference type="GO" id="GO:0030288">
    <property type="term" value="C:outer membrane-bounded periplasmic space"/>
    <property type="evidence" value="ECO:0007669"/>
    <property type="project" value="TreeGrafter"/>
</dbReference>
<dbReference type="SUPFAM" id="SSF50156">
    <property type="entry name" value="PDZ domain-like"/>
    <property type="match status" value="1"/>
</dbReference>
<proteinExistence type="predicted"/>
<dbReference type="RefSeq" id="WP_168809291.1">
    <property type="nucleotide sequence ID" value="NZ_CP051205.1"/>
</dbReference>
<gene>
    <name evidence="2" type="ORF">HF329_27435</name>
</gene>
<dbReference type="PROSITE" id="PS51257">
    <property type="entry name" value="PROKAR_LIPOPROTEIN"/>
    <property type="match status" value="1"/>
</dbReference>
<dbReference type="EMBL" id="CP051205">
    <property type="protein sequence ID" value="QJB34833.1"/>
    <property type="molecule type" value="Genomic_DNA"/>
</dbReference>
<dbReference type="GO" id="GO:0006508">
    <property type="term" value="P:proteolysis"/>
    <property type="evidence" value="ECO:0007669"/>
    <property type="project" value="InterPro"/>
</dbReference>
<dbReference type="GO" id="GO:0004175">
    <property type="term" value="F:endopeptidase activity"/>
    <property type="evidence" value="ECO:0007669"/>
    <property type="project" value="TreeGrafter"/>
</dbReference>
<dbReference type="Gene3D" id="2.30.42.10">
    <property type="match status" value="1"/>
</dbReference>
<evidence type="ECO:0000313" key="2">
    <source>
        <dbReference type="EMBL" id="QJB34833.1"/>
    </source>
</evidence>
<dbReference type="Pfam" id="PF18294">
    <property type="entry name" value="Pept_S41_N"/>
    <property type="match status" value="1"/>
</dbReference>
<dbReference type="CDD" id="cd07561">
    <property type="entry name" value="Peptidase_S41_CPP_like"/>
    <property type="match status" value="1"/>
</dbReference>
<dbReference type="Gene3D" id="3.30.750.170">
    <property type="match status" value="1"/>
</dbReference>
<dbReference type="PANTHER" id="PTHR32060:SF30">
    <property type="entry name" value="CARBOXY-TERMINAL PROCESSING PROTEASE CTPA"/>
    <property type="match status" value="1"/>
</dbReference>
<dbReference type="SMART" id="SM00245">
    <property type="entry name" value="TSPc"/>
    <property type="match status" value="1"/>
</dbReference>
<dbReference type="KEGG" id="coy:HF329_27435"/>
<dbReference type="InterPro" id="IPR029045">
    <property type="entry name" value="ClpP/crotonase-like_dom_sf"/>
</dbReference>
<dbReference type="Proteomes" id="UP000502421">
    <property type="component" value="Chromosome"/>
</dbReference>
<name>A0AAE7D9W0_9BACT</name>
<dbReference type="InterPro" id="IPR041613">
    <property type="entry name" value="Pept_S41_N"/>
</dbReference>
<dbReference type="GO" id="GO:0008236">
    <property type="term" value="F:serine-type peptidase activity"/>
    <property type="evidence" value="ECO:0007669"/>
    <property type="project" value="InterPro"/>
</dbReference>
<sequence>MRLSYRPFLLGSIALISACSKKNDTPGVPSGPVTQQEINNWVLDSMRYFYLWNDQLPANPNTSLETGTFFTSIKNTADRFSLLYNPLDPATYANDIRSKYGIDYSVISWPQRQEGVIGVIKLVVPGSYAAAAGLKRGSYFTRINETSLTAGNAATLSEQLRTTATGTITPATVTSGAITEGAPVLLQVSRVTENPVYASALVSSSPRKTGYIFYNAFIDGYNNNLLDVFRNLKSQGITELIVDIRYNTGGSLAAAAMLTALIAPDVTEKSTFVQYSGNHHLGSRTLDFATALSVPENADPVSFSALASARLRLPRIFLLTGSQTVSAAELLVNNLKPYTNVIQIGETTVGKDKGAIIVKDMRSPRRIPWVIQPVTYRLSNASGNGNYTQGIVPQYMIDEMSRQPLLPPGDVNDPLVAKALAIINGGGRASVENTPVSRHYYDAGQQAAINSMVIIPR</sequence>
<dbReference type="AlphaFoldDB" id="A0AAE7D9W0"/>
<accession>A0AAE7D9W0</accession>
<feature type="domain" description="Tail specific protease" evidence="1">
    <location>
        <begin position="181"/>
        <end position="398"/>
    </location>
</feature>